<protein>
    <submittedName>
        <fullName evidence="2">Putative RND superfamily exporter protein</fullName>
    </submittedName>
</protein>
<dbReference type="Proteomes" id="UP000185598">
    <property type="component" value="Unassembled WGS sequence"/>
</dbReference>
<evidence type="ECO:0000313" key="2">
    <source>
        <dbReference type="EMBL" id="MBB4006730.1"/>
    </source>
</evidence>
<evidence type="ECO:0000256" key="1">
    <source>
        <dbReference type="SAM" id="Phobius"/>
    </source>
</evidence>
<feature type="transmembrane region" description="Helical" evidence="1">
    <location>
        <begin position="31"/>
        <end position="51"/>
    </location>
</feature>
<keyword evidence="1" id="KW-1133">Transmembrane helix</keyword>
<keyword evidence="1" id="KW-0472">Membrane</keyword>
<dbReference type="EMBL" id="JACIED010000001">
    <property type="protein sequence ID" value="MBB4006730.1"/>
    <property type="molecule type" value="Genomic_DNA"/>
</dbReference>
<reference evidence="2 5" key="2">
    <citation type="submission" date="2020-08" db="EMBL/GenBank/DDBJ databases">
        <title>Genomic Encyclopedia of Type Strains, Phase IV (KMG-IV): sequencing the most valuable type-strain genomes for metagenomic binning, comparative biology and taxonomic classification.</title>
        <authorList>
            <person name="Goeker M."/>
        </authorList>
    </citation>
    <scope>NUCLEOTIDE SEQUENCE [LARGE SCALE GENOMIC DNA]</scope>
    <source>
        <strain evidence="2 5">DSM 100021</strain>
    </source>
</reference>
<evidence type="ECO:0000313" key="4">
    <source>
        <dbReference type="Proteomes" id="UP000185598"/>
    </source>
</evidence>
<reference evidence="3 4" key="1">
    <citation type="submission" date="2016-09" db="EMBL/GenBank/DDBJ databases">
        <title>Rhizobium oryziradicis sp. nov., isolated from the root of rice.</title>
        <authorList>
            <person name="Zhao J."/>
            <person name="Zhang X."/>
        </authorList>
    </citation>
    <scope>NUCLEOTIDE SEQUENCE [LARGE SCALE GENOMIC DNA]</scope>
    <source>
        <strain evidence="3 4">14971</strain>
    </source>
</reference>
<feature type="transmembrane region" description="Helical" evidence="1">
    <location>
        <begin position="7"/>
        <end position="25"/>
    </location>
</feature>
<comment type="caution">
    <text evidence="3">The sequence shown here is derived from an EMBL/GenBank/DDBJ whole genome shotgun (WGS) entry which is preliminary data.</text>
</comment>
<dbReference type="EMBL" id="MKIN01000022">
    <property type="protein sequence ID" value="OLP49631.1"/>
    <property type="molecule type" value="Genomic_DNA"/>
</dbReference>
<organism evidence="3 4">
    <name type="scientific">Allorhizobium taibaishanense</name>
    <dbReference type="NCBI Taxonomy" id="887144"/>
    <lineage>
        <taxon>Bacteria</taxon>
        <taxon>Pseudomonadati</taxon>
        <taxon>Pseudomonadota</taxon>
        <taxon>Alphaproteobacteria</taxon>
        <taxon>Hyphomicrobiales</taxon>
        <taxon>Rhizobiaceae</taxon>
        <taxon>Rhizobium/Agrobacterium group</taxon>
        <taxon>Allorhizobium</taxon>
    </lineage>
</organism>
<dbReference type="Proteomes" id="UP000544107">
    <property type="component" value="Unassembled WGS sequence"/>
</dbReference>
<evidence type="ECO:0000313" key="5">
    <source>
        <dbReference type="Proteomes" id="UP000544107"/>
    </source>
</evidence>
<evidence type="ECO:0000313" key="3">
    <source>
        <dbReference type="EMBL" id="OLP49631.1"/>
    </source>
</evidence>
<dbReference type="AlphaFoldDB" id="A0A1Q9A510"/>
<keyword evidence="1" id="KW-0812">Transmembrane</keyword>
<keyword evidence="4" id="KW-1185">Reference proteome</keyword>
<proteinExistence type="predicted"/>
<sequence length="65" mass="7309">MRNVISLVLGVVLFIGGLWGFWYMLTHGGRIKLIFWMMPIGSISLGLAVLWDDISSIIKRMRDGG</sequence>
<gene>
    <name evidence="3" type="ORF">BJF91_21720</name>
    <name evidence="2" type="ORF">GGQ71_000966</name>
</gene>
<accession>A0A1Q9A510</accession>
<name>A0A1Q9A510_9HYPH</name>